<evidence type="ECO:0000313" key="4">
    <source>
        <dbReference type="EMBL" id="UUV22189.1"/>
    </source>
</evidence>
<protein>
    <submittedName>
        <fullName evidence="4">M12 family metallo-peptidase</fullName>
    </submittedName>
</protein>
<dbReference type="NCBIfam" id="TIGR04183">
    <property type="entry name" value="Por_Secre_tail"/>
    <property type="match status" value="1"/>
</dbReference>
<dbReference type="InterPro" id="IPR024079">
    <property type="entry name" value="MetalloPept_cat_dom_sf"/>
</dbReference>
<reference evidence="4 5" key="1">
    <citation type="submission" date="2022-08" db="EMBL/GenBank/DDBJ databases">
        <title>Myroides zhujiangensis sp. nov., a novel bacterium isolated from sediment in the Pearl River Estuary.</title>
        <authorList>
            <person name="Cui L."/>
        </authorList>
    </citation>
    <scope>NUCLEOTIDE SEQUENCE [LARGE SCALE GENOMIC DNA]</scope>
    <source>
        <strain evidence="4 5">SCSIO 72103</strain>
    </source>
</reference>
<dbReference type="Pfam" id="PF18962">
    <property type="entry name" value="Por_Secre_tail"/>
    <property type="match status" value="1"/>
</dbReference>
<dbReference type="Gene3D" id="3.40.390.10">
    <property type="entry name" value="Collagenase (Catalytic Domain)"/>
    <property type="match status" value="1"/>
</dbReference>
<dbReference type="PANTHER" id="PTHR11905:SF159">
    <property type="entry name" value="ADAM METALLOPROTEASE"/>
    <property type="match status" value="1"/>
</dbReference>
<keyword evidence="5" id="KW-1185">Reference proteome</keyword>
<dbReference type="InterPro" id="IPR026444">
    <property type="entry name" value="Secre_tail"/>
</dbReference>
<evidence type="ECO:0000256" key="2">
    <source>
        <dbReference type="SAM" id="SignalP"/>
    </source>
</evidence>
<organism evidence="4 5">
    <name type="scientific">Paenimyroides aestuarii</name>
    <dbReference type="NCBI Taxonomy" id="2968490"/>
    <lineage>
        <taxon>Bacteria</taxon>
        <taxon>Pseudomonadati</taxon>
        <taxon>Bacteroidota</taxon>
        <taxon>Flavobacteriia</taxon>
        <taxon>Flavobacteriales</taxon>
        <taxon>Flavobacteriaceae</taxon>
        <taxon>Paenimyroides</taxon>
    </lineage>
</organism>
<dbReference type="EMBL" id="CP102382">
    <property type="protein sequence ID" value="UUV22189.1"/>
    <property type="molecule type" value="Genomic_DNA"/>
</dbReference>
<feature type="chain" id="PRO_5045228759" evidence="2">
    <location>
        <begin position="30"/>
        <end position="765"/>
    </location>
</feature>
<sequence length="765" mass="83839">MKRLYFYRMKFYNKMICFVVLLCTGNLFAQFNAFSNASERNFSEKEKFVRKHIPHTFEIYQLDVKNLFERVKDAPPLSNEPSPLVLAFPDGNGNFSNYWVYDNPAMESELASTVKNIRSLKAVDIKNPGNSISISISDIFGLHGMGMKTDGSVFYIDNYTTDLNNVIAYQRNNLELPKSNFSCLVTGDHFDDAITSLENPIQSFSLDNKRRTYRLALACTIEYAAFHINNAPAGTPNTTVDQKKNIVLAAMNVSLTRLNQIFERELNVHLNLIANNKDIIFITSDNFSNNDADFLIDESQTVIDNVIGSSNYDIGHTFSTGQGGLAALGSVCSSWSKASGITGSSAPVGDAYDVDYVAHEMGHQFGANHTFNNSCQFNRNNSTAVETGSGSTIMSYAGICPPDMQSNVDAYYHYVSIREMQTFLLSATCAQQTTVANAAPVVTPLTPKTIPYGTPFILSVTATDADGDALTYAFEQNNPQITSQPPSATTTIGPAFRSVPPTANNYRSFPNLGTVLAGTTNTNGVVSNDWERLSMVARTYSFVATVRDNNANGARVVYTQPATITVANTGPFVITAPNNNPNTTEPVWFMGSTKTITWNVAGTTANNINTTNVNILVSTDAGLTFTPIASNVPNNGSATVTIPTNLTSTYEARIKIEAVGNIFYTVSKKFTLWDPNLSTEELALNDLKIYPNPTTSVLNVAFSTKDTGTVTFNIFDLNGRLIKTVFHQNSSIIDQQINVADLTTGTYILVIKTDKHTTTHKFIKK</sequence>
<keyword evidence="1 2" id="KW-0732">Signal</keyword>
<dbReference type="RefSeq" id="WP_257500106.1">
    <property type="nucleotide sequence ID" value="NZ_CP102382.1"/>
</dbReference>
<dbReference type="SUPFAM" id="SSF55486">
    <property type="entry name" value="Metalloproteases ('zincins'), catalytic domain"/>
    <property type="match status" value="1"/>
</dbReference>
<evidence type="ECO:0000313" key="5">
    <source>
        <dbReference type="Proteomes" id="UP001317001"/>
    </source>
</evidence>
<dbReference type="Pfam" id="PF13583">
    <property type="entry name" value="Reprolysin_4"/>
    <property type="match status" value="1"/>
</dbReference>
<evidence type="ECO:0000256" key="1">
    <source>
        <dbReference type="ARBA" id="ARBA00022729"/>
    </source>
</evidence>
<evidence type="ECO:0000259" key="3">
    <source>
        <dbReference type="Pfam" id="PF18962"/>
    </source>
</evidence>
<dbReference type="Proteomes" id="UP001317001">
    <property type="component" value="Chromosome"/>
</dbReference>
<accession>A0ABY5NUR5</accession>
<gene>
    <name evidence="4" type="ORF">NPX36_03910</name>
</gene>
<feature type="domain" description="Secretion system C-terminal sorting" evidence="3">
    <location>
        <begin position="689"/>
        <end position="763"/>
    </location>
</feature>
<dbReference type="PANTHER" id="PTHR11905">
    <property type="entry name" value="ADAM A DISINTEGRIN AND METALLOPROTEASE DOMAIN"/>
    <property type="match status" value="1"/>
</dbReference>
<name>A0ABY5NUR5_9FLAO</name>
<feature type="signal peptide" evidence="2">
    <location>
        <begin position="1"/>
        <end position="29"/>
    </location>
</feature>
<proteinExistence type="predicted"/>